<feature type="domain" description="Enoyl reductase (ER)" evidence="3">
    <location>
        <begin position="16"/>
        <end position="309"/>
    </location>
</feature>
<dbReference type="SMART" id="SM00829">
    <property type="entry name" value="PKS_ER"/>
    <property type="match status" value="1"/>
</dbReference>
<dbReference type="EC" id="1.-.-.-" evidence="4"/>
<dbReference type="Gene3D" id="3.40.50.720">
    <property type="entry name" value="NAD(P)-binding Rossmann-like Domain"/>
    <property type="match status" value="1"/>
</dbReference>
<protein>
    <submittedName>
        <fullName evidence="4">NADP-dependent oxidoreductase</fullName>
        <ecNumber evidence="4">1.-.-.-</ecNumber>
    </submittedName>
</protein>
<dbReference type="InterPro" id="IPR036291">
    <property type="entry name" value="NAD(P)-bd_dom_sf"/>
</dbReference>
<dbReference type="InterPro" id="IPR020843">
    <property type="entry name" value="ER"/>
</dbReference>
<name>A0ABW7VYA1_9NOCA</name>
<proteinExistence type="predicted"/>
<evidence type="ECO:0000313" key="4">
    <source>
        <dbReference type="EMBL" id="MFI2230326.1"/>
    </source>
</evidence>
<gene>
    <name evidence="4" type="ORF">ACH49Z_10785</name>
</gene>
<keyword evidence="1" id="KW-0521">NADP</keyword>
<dbReference type="PANTHER" id="PTHR48106">
    <property type="entry name" value="QUINONE OXIDOREDUCTASE PIG3-RELATED"/>
    <property type="match status" value="1"/>
</dbReference>
<dbReference type="Pfam" id="PF08240">
    <property type="entry name" value="ADH_N"/>
    <property type="match status" value="1"/>
</dbReference>
<dbReference type="EMBL" id="JBIRYL010000001">
    <property type="protein sequence ID" value="MFI2230326.1"/>
    <property type="molecule type" value="Genomic_DNA"/>
</dbReference>
<comment type="caution">
    <text evidence="4">The sequence shown here is derived from an EMBL/GenBank/DDBJ whole genome shotgun (WGS) entry which is preliminary data.</text>
</comment>
<accession>A0ABW7VYA1</accession>
<keyword evidence="5" id="KW-1185">Reference proteome</keyword>
<sequence>MSEREMMRAVVARGYGGPEVLQIVDVDIPEPGVGQVRIKVEAAAVNPVDLATRSGALVEAGLMAPREITGMGWDVAGEIERLGPDVDGFTAGQKVIGLRDLLDVSLGAYADYVVLDATAVAAAPTGLSAVEAATLPLNGLTAAQSLDLLELSENDTLLVTGANGAVGGFAVQLAAQQGVRVIAQGSDTDFLRSVGARWTLPRDADLVVEARRLVPGGVHAALDTAGAGIRALAAIRNRGRFVTVVGGPDPAPLRGITVHHEWIHADGKALARIAEQKLTTRVADTLPLHAATEAHTRLAAGRFSGRLVLTP</sequence>
<dbReference type="Proteomes" id="UP001611494">
    <property type="component" value="Unassembled WGS sequence"/>
</dbReference>
<organism evidence="4 5">
    <name type="scientific">Nocardia testacea</name>
    <dbReference type="NCBI Taxonomy" id="248551"/>
    <lineage>
        <taxon>Bacteria</taxon>
        <taxon>Bacillati</taxon>
        <taxon>Actinomycetota</taxon>
        <taxon>Actinomycetes</taxon>
        <taxon>Mycobacteriales</taxon>
        <taxon>Nocardiaceae</taxon>
        <taxon>Nocardia</taxon>
    </lineage>
</organism>
<evidence type="ECO:0000313" key="5">
    <source>
        <dbReference type="Proteomes" id="UP001611494"/>
    </source>
</evidence>
<dbReference type="InterPro" id="IPR013154">
    <property type="entry name" value="ADH-like_N"/>
</dbReference>
<dbReference type="GO" id="GO:0016491">
    <property type="term" value="F:oxidoreductase activity"/>
    <property type="evidence" value="ECO:0007669"/>
    <property type="project" value="UniProtKB-KW"/>
</dbReference>
<dbReference type="CDD" id="cd05289">
    <property type="entry name" value="MDR_like_2"/>
    <property type="match status" value="1"/>
</dbReference>
<reference evidence="4 5" key="1">
    <citation type="submission" date="2024-10" db="EMBL/GenBank/DDBJ databases">
        <title>The Natural Products Discovery Center: Release of the First 8490 Sequenced Strains for Exploring Actinobacteria Biosynthetic Diversity.</title>
        <authorList>
            <person name="Kalkreuter E."/>
            <person name="Kautsar S.A."/>
            <person name="Yang D."/>
            <person name="Bader C.D."/>
            <person name="Teijaro C.N."/>
            <person name="Fluegel L."/>
            <person name="Davis C.M."/>
            <person name="Simpson J.R."/>
            <person name="Lauterbach L."/>
            <person name="Steele A.D."/>
            <person name="Gui C."/>
            <person name="Meng S."/>
            <person name="Li G."/>
            <person name="Viehrig K."/>
            <person name="Ye F."/>
            <person name="Su P."/>
            <person name="Kiefer A.F."/>
            <person name="Nichols A."/>
            <person name="Cepeda A.J."/>
            <person name="Yan W."/>
            <person name="Fan B."/>
            <person name="Jiang Y."/>
            <person name="Adhikari A."/>
            <person name="Zheng C.-J."/>
            <person name="Schuster L."/>
            <person name="Cowan T.M."/>
            <person name="Smanski M.J."/>
            <person name="Chevrette M.G."/>
            <person name="De Carvalho L.P.S."/>
            <person name="Shen B."/>
        </authorList>
    </citation>
    <scope>NUCLEOTIDE SEQUENCE [LARGE SCALE GENOMIC DNA]</scope>
    <source>
        <strain evidence="4 5">NPDC019377</strain>
    </source>
</reference>
<dbReference type="PANTHER" id="PTHR48106:SF13">
    <property type="entry name" value="QUINONE OXIDOREDUCTASE-RELATED"/>
    <property type="match status" value="1"/>
</dbReference>
<dbReference type="RefSeq" id="WP_397061736.1">
    <property type="nucleotide sequence ID" value="NZ_JBIRYL010000001.1"/>
</dbReference>
<dbReference type="SUPFAM" id="SSF50129">
    <property type="entry name" value="GroES-like"/>
    <property type="match status" value="1"/>
</dbReference>
<dbReference type="InterPro" id="IPR011032">
    <property type="entry name" value="GroES-like_sf"/>
</dbReference>
<dbReference type="Pfam" id="PF00107">
    <property type="entry name" value="ADH_zinc_N"/>
    <property type="match status" value="1"/>
</dbReference>
<evidence type="ECO:0000259" key="3">
    <source>
        <dbReference type="SMART" id="SM00829"/>
    </source>
</evidence>
<dbReference type="Gene3D" id="3.90.180.10">
    <property type="entry name" value="Medium-chain alcohol dehydrogenases, catalytic domain"/>
    <property type="match status" value="1"/>
</dbReference>
<dbReference type="SUPFAM" id="SSF51735">
    <property type="entry name" value="NAD(P)-binding Rossmann-fold domains"/>
    <property type="match status" value="1"/>
</dbReference>
<evidence type="ECO:0000256" key="1">
    <source>
        <dbReference type="ARBA" id="ARBA00022857"/>
    </source>
</evidence>
<keyword evidence="2 4" id="KW-0560">Oxidoreductase</keyword>
<dbReference type="InterPro" id="IPR013149">
    <property type="entry name" value="ADH-like_C"/>
</dbReference>
<evidence type="ECO:0000256" key="2">
    <source>
        <dbReference type="ARBA" id="ARBA00023002"/>
    </source>
</evidence>